<organism evidence="6 7">
    <name type="scientific">Schinkia azotoformans LMG 9581</name>
    <dbReference type="NCBI Taxonomy" id="1131731"/>
    <lineage>
        <taxon>Bacteria</taxon>
        <taxon>Bacillati</taxon>
        <taxon>Bacillota</taxon>
        <taxon>Bacilli</taxon>
        <taxon>Bacillales</taxon>
        <taxon>Bacillaceae</taxon>
        <taxon>Calidifontibacillus/Schinkia group</taxon>
        <taxon>Schinkia</taxon>
    </lineage>
</organism>
<dbReference type="PANTHER" id="PTHR43884">
    <property type="entry name" value="ACYL-COA DEHYDROGENASE"/>
    <property type="match status" value="1"/>
</dbReference>
<feature type="domain" description="Acyl-CoA dehydrogenase/oxidase N-terminal" evidence="4">
    <location>
        <begin position="21"/>
        <end position="93"/>
    </location>
</feature>
<evidence type="ECO:0000313" key="7">
    <source>
        <dbReference type="Proteomes" id="UP000006315"/>
    </source>
</evidence>
<dbReference type="GO" id="GO:0003995">
    <property type="term" value="F:acyl-CoA dehydrogenase activity"/>
    <property type="evidence" value="ECO:0007669"/>
    <property type="project" value="TreeGrafter"/>
</dbReference>
<dbReference type="EMBL" id="AJLR01000147">
    <property type="protein sequence ID" value="EKN63276.1"/>
    <property type="molecule type" value="Genomic_DNA"/>
</dbReference>
<evidence type="ECO:0000256" key="2">
    <source>
        <dbReference type="ARBA" id="ARBA00023002"/>
    </source>
</evidence>
<accession>K6DR57</accession>
<dbReference type="Gene3D" id="2.40.110.10">
    <property type="entry name" value="Butyryl-CoA Dehydrogenase, subunit A, domain 2"/>
    <property type="match status" value="1"/>
</dbReference>
<dbReference type="Pfam" id="PF02770">
    <property type="entry name" value="Acyl-CoA_dh_M"/>
    <property type="match status" value="1"/>
</dbReference>
<proteinExistence type="predicted"/>
<dbReference type="SUPFAM" id="SSF47203">
    <property type="entry name" value="Acyl-CoA dehydrogenase C-terminal domain-like"/>
    <property type="match status" value="1"/>
</dbReference>
<dbReference type="InterPro" id="IPR009100">
    <property type="entry name" value="AcylCoA_DH/oxidase_NM_dom_sf"/>
</dbReference>
<dbReference type="CDD" id="cd00567">
    <property type="entry name" value="ACAD"/>
    <property type="match status" value="1"/>
</dbReference>
<evidence type="ECO:0000259" key="4">
    <source>
        <dbReference type="Pfam" id="PF02771"/>
    </source>
</evidence>
<dbReference type="InterPro" id="IPR037069">
    <property type="entry name" value="AcylCoA_DH/ox_N_sf"/>
</dbReference>
<dbReference type="InterPro" id="IPR013786">
    <property type="entry name" value="AcylCoA_DH/ox_N"/>
</dbReference>
<keyword evidence="2" id="KW-0560">Oxidoreductase</keyword>
<dbReference type="PANTHER" id="PTHR43884:SF25">
    <property type="entry name" value="ACYL-COA DEHYDROGENASE YDBM-RELATED"/>
    <property type="match status" value="1"/>
</dbReference>
<dbReference type="RefSeq" id="WP_003332908.1">
    <property type="nucleotide sequence ID" value="NZ_AJLR01000147.1"/>
</dbReference>
<name>K6DR57_SCHAZ</name>
<feature type="domain" description="Acyl-CoA oxidase/dehydrogenase middle" evidence="3">
    <location>
        <begin position="124"/>
        <end position="215"/>
    </location>
</feature>
<keyword evidence="7" id="KW-1185">Reference proteome</keyword>
<dbReference type="PIRSF" id="PIRSF016578">
    <property type="entry name" value="HsaA"/>
    <property type="match status" value="1"/>
</dbReference>
<reference evidence="6 7" key="1">
    <citation type="journal article" date="2012" name="Front. Microbiol.">
        <title>Redundancy and modularity in membrane-associated dissimilatory nitrate reduction in Bacillus.</title>
        <authorList>
            <person name="Heylen K."/>
            <person name="Keltjens J."/>
        </authorList>
    </citation>
    <scope>NUCLEOTIDE SEQUENCE [LARGE SCALE GENOMIC DNA]</scope>
    <source>
        <strain evidence="6 7">LMG 9581</strain>
    </source>
</reference>
<dbReference type="Gene3D" id="1.20.140.10">
    <property type="entry name" value="Butyryl-CoA Dehydrogenase, subunit A, domain 3"/>
    <property type="match status" value="1"/>
</dbReference>
<comment type="caution">
    <text evidence="6">The sequence shown here is derived from an EMBL/GenBank/DDBJ whole genome shotgun (WGS) entry which is preliminary data.</text>
</comment>
<evidence type="ECO:0000256" key="1">
    <source>
        <dbReference type="ARBA" id="ARBA00022630"/>
    </source>
</evidence>
<keyword evidence="1" id="KW-0285">Flavoprotein</keyword>
<dbReference type="SUPFAM" id="SSF56645">
    <property type="entry name" value="Acyl-CoA dehydrogenase NM domain-like"/>
    <property type="match status" value="1"/>
</dbReference>
<dbReference type="Pfam" id="PF02771">
    <property type="entry name" value="Acyl-CoA_dh_N"/>
    <property type="match status" value="1"/>
</dbReference>
<dbReference type="InterPro" id="IPR036250">
    <property type="entry name" value="AcylCo_DH-like_C"/>
</dbReference>
<dbReference type="Pfam" id="PF08028">
    <property type="entry name" value="Acyl-CoA_dh_2"/>
    <property type="match status" value="1"/>
</dbReference>
<evidence type="ECO:0000313" key="6">
    <source>
        <dbReference type="EMBL" id="EKN63276.1"/>
    </source>
</evidence>
<dbReference type="PATRIC" id="fig|1131731.3.peg.3779"/>
<protein>
    <submittedName>
        <fullName evidence="6">Short-chain-specific acyl-CoA dehydrogenase</fullName>
    </submittedName>
</protein>
<dbReference type="InterPro" id="IPR006091">
    <property type="entry name" value="Acyl-CoA_Oxase/DH_mid-dom"/>
</dbReference>
<dbReference type="AlphaFoldDB" id="K6DR57"/>
<dbReference type="STRING" id="1131731.BAZO_18526"/>
<dbReference type="GO" id="GO:0050660">
    <property type="term" value="F:flavin adenine dinucleotide binding"/>
    <property type="evidence" value="ECO:0007669"/>
    <property type="project" value="InterPro"/>
</dbReference>
<dbReference type="InterPro" id="IPR046373">
    <property type="entry name" value="Acyl-CoA_Oxase/DH_mid-dom_sf"/>
</dbReference>
<evidence type="ECO:0000259" key="5">
    <source>
        <dbReference type="Pfam" id="PF08028"/>
    </source>
</evidence>
<feature type="domain" description="Acyl-CoA dehydrogenase C-terminal" evidence="5">
    <location>
        <begin position="241"/>
        <end position="360"/>
    </location>
</feature>
<dbReference type="FunFam" id="2.40.110.10:FF:000020">
    <property type="entry name" value="Putative acyl-CoA dehydrogenase YdbM"/>
    <property type="match status" value="1"/>
</dbReference>
<dbReference type="InterPro" id="IPR013107">
    <property type="entry name" value="Acyl-CoA_DH_C"/>
</dbReference>
<evidence type="ECO:0000259" key="3">
    <source>
        <dbReference type="Pfam" id="PF02770"/>
    </source>
</evidence>
<dbReference type="Gene3D" id="1.10.540.10">
    <property type="entry name" value="Acyl-CoA dehydrogenase/oxidase, N-terminal domain"/>
    <property type="match status" value="1"/>
</dbReference>
<gene>
    <name evidence="6" type="ORF">BAZO_18526</name>
</gene>
<dbReference type="Proteomes" id="UP000006315">
    <property type="component" value="Unassembled WGS sequence"/>
</dbReference>
<sequence>MRFQDLKSMDERLEYMEELSQRFLTRAAKIDEEGSFPFENISELKSSGYTELTLPEKFGGEAISLYDLVRFQEYIARGDGATALSIGWHMGIIQDLGEKNIWKESTFQMLCEEVKKGALINNCASEPQTGSPTRGGKPTTTAIKDGDKWILNGRKTFSTMAPVLDYFNVTATVPETGAIGYFLIPRAKAGVKIVETWDSITMRGTGSHDLVLNNVEVEEDYQVEWFEPGNKGASGWLLHIPACYLGIAQAAQSYAINFAKDYSPNSITGSIIDLPYVKQKVGEMELELLRARHFLYSVAKQWDHSSEEERNQLKPELGAVKLAVTNAAIKVVDLAMRVVGAQSLSSKNPLQRYYRDVRAGLHNPPMDDMTILLLADKAMNNSDK</sequence>